<organism evidence="2 3">
    <name type="scientific">Aspergillus granulosus</name>
    <dbReference type="NCBI Taxonomy" id="176169"/>
    <lineage>
        <taxon>Eukaryota</taxon>
        <taxon>Fungi</taxon>
        <taxon>Dikarya</taxon>
        <taxon>Ascomycota</taxon>
        <taxon>Pezizomycotina</taxon>
        <taxon>Eurotiomycetes</taxon>
        <taxon>Eurotiomycetidae</taxon>
        <taxon>Eurotiales</taxon>
        <taxon>Aspergillaceae</taxon>
        <taxon>Aspergillus</taxon>
        <taxon>Aspergillus subgen. Nidulantes</taxon>
    </lineage>
</organism>
<dbReference type="EMBL" id="JBFXLT010000020">
    <property type="protein sequence ID" value="KAL2816978.1"/>
    <property type="molecule type" value="Genomic_DNA"/>
</dbReference>
<gene>
    <name evidence="2" type="ORF">BJX63DRAFT_430028</name>
</gene>
<evidence type="ECO:0000313" key="3">
    <source>
        <dbReference type="Proteomes" id="UP001610334"/>
    </source>
</evidence>
<sequence>MEIILLTAWLTAVIASPLDLAPTPASMTTREAGTTTATETKTADANVGNLCIGVPLSDVHSVAAVPTASLGDLLSLGKLQECAGNTPSNQPLTGLLGLLGGRG</sequence>
<feature type="signal peptide" evidence="1">
    <location>
        <begin position="1"/>
        <end position="15"/>
    </location>
</feature>
<accession>A0ABR4HNB8</accession>
<comment type="caution">
    <text evidence="2">The sequence shown here is derived from an EMBL/GenBank/DDBJ whole genome shotgun (WGS) entry which is preliminary data.</text>
</comment>
<reference evidence="2 3" key="1">
    <citation type="submission" date="2024-07" db="EMBL/GenBank/DDBJ databases">
        <title>Section-level genome sequencing and comparative genomics of Aspergillus sections Usti and Cavernicolus.</title>
        <authorList>
            <consortium name="Lawrence Berkeley National Laboratory"/>
            <person name="Nybo J.L."/>
            <person name="Vesth T.C."/>
            <person name="Theobald S."/>
            <person name="Frisvad J.C."/>
            <person name="Larsen T.O."/>
            <person name="Kjaerboelling I."/>
            <person name="Rothschild-Mancinelli K."/>
            <person name="Lyhne E.K."/>
            <person name="Kogle M.E."/>
            <person name="Barry K."/>
            <person name="Clum A."/>
            <person name="Na H."/>
            <person name="Ledsgaard L."/>
            <person name="Lin J."/>
            <person name="Lipzen A."/>
            <person name="Kuo A."/>
            <person name="Riley R."/>
            <person name="Mondo S."/>
            <person name="Labutti K."/>
            <person name="Haridas S."/>
            <person name="Pangalinan J."/>
            <person name="Salamov A.A."/>
            <person name="Simmons B.A."/>
            <person name="Magnuson J.K."/>
            <person name="Chen J."/>
            <person name="Drula E."/>
            <person name="Henrissat B."/>
            <person name="Wiebenga A."/>
            <person name="Lubbers R.J."/>
            <person name="Gomes A.C."/>
            <person name="Makela M.R."/>
            <person name="Stajich J."/>
            <person name="Grigoriev I.V."/>
            <person name="Mortensen U.H."/>
            <person name="De Vries R.P."/>
            <person name="Baker S.E."/>
            <person name="Andersen M.R."/>
        </authorList>
    </citation>
    <scope>NUCLEOTIDE SEQUENCE [LARGE SCALE GENOMIC DNA]</scope>
    <source>
        <strain evidence="2 3">CBS 588.65</strain>
    </source>
</reference>
<feature type="chain" id="PRO_5047444115" description="Secreted protein" evidence="1">
    <location>
        <begin position="16"/>
        <end position="103"/>
    </location>
</feature>
<keyword evidence="3" id="KW-1185">Reference proteome</keyword>
<name>A0ABR4HNB8_9EURO</name>
<evidence type="ECO:0008006" key="4">
    <source>
        <dbReference type="Google" id="ProtNLM"/>
    </source>
</evidence>
<protein>
    <recommendedName>
        <fullName evidence="4">Secreted protein</fullName>
    </recommendedName>
</protein>
<keyword evidence="1" id="KW-0732">Signal</keyword>
<evidence type="ECO:0000256" key="1">
    <source>
        <dbReference type="SAM" id="SignalP"/>
    </source>
</evidence>
<proteinExistence type="predicted"/>
<evidence type="ECO:0000313" key="2">
    <source>
        <dbReference type="EMBL" id="KAL2816978.1"/>
    </source>
</evidence>
<dbReference type="Proteomes" id="UP001610334">
    <property type="component" value="Unassembled WGS sequence"/>
</dbReference>